<name>A0A7Y0EG12_9CLOT</name>
<gene>
    <name evidence="1" type="ORF">HBE96_08515</name>
</gene>
<reference evidence="1 2" key="1">
    <citation type="submission" date="2020-06" db="EMBL/GenBank/DDBJ databases">
        <title>Complete Genome Sequence of Clostridium muelleri sp. nov. P21T, an Acid-Alcohol Producing Acetogen Isolated from Old Hay.</title>
        <authorList>
            <person name="Duncan K.E."/>
            <person name="Tanner R.S."/>
        </authorList>
    </citation>
    <scope>NUCLEOTIDE SEQUENCE [LARGE SCALE GENOMIC DNA]</scope>
    <source>
        <strain evidence="1 2">P21</strain>
    </source>
</reference>
<organism evidence="1 2">
    <name type="scientific">Clostridium muellerianum</name>
    <dbReference type="NCBI Taxonomy" id="2716538"/>
    <lineage>
        <taxon>Bacteria</taxon>
        <taxon>Bacillati</taxon>
        <taxon>Bacillota</taxon>
        <taxon>Clostridia</taxon>
        <taxon>Eubacteriales</taxon>
        <taxon>Clostridiaceae</taxon>
        <taxon>Clostridium</taxon>
    </lineage>
</organism>
<comment type="caution">
    <text evidence="1">The sequence shown here is derived from an EMBL/GenBank/DDBJ whole genome shotgun (WGS) entry which is preliminary data.</text>
</comment>
<dbReference type="Proteomes" id="UP000537131">
    <property type="component" value="Unassembled WGS sequence"/>
</dbReference>
<dbReference type="SUPFAM" id="SSF46785">
    <property type="entry name" value="Winged helix' DNA-binding domain"/>
    <property type="match status" value="1"/>
</dbReference>
<evidence type="ECO:0000313" key="2">
    <source>
        <dbReference type="Proteomes" id="UP000537131"/>
    </source>
</evidence>
<keyword evidence="2" id="KW-1185">Reference proteome</keyword>
<dbReference type="InterPro" id="IPR036390">
    <property type="entry name" value="WH_DNA-bd_sf"/>
</dbReference>
<evidence type="ECO:0000313" key="1">
    <source>
        <dbReference type="EMBL" id="NMM62737.1"/>
    </source>
</evidence>
<sequence length="560" mass="64220">MRTIQRGAWHTSVGEHNFSNLEPLEPMYLSTLDNYIDFLFPSLLANEKIALFFRRDIPRVFYFENKELLKLRLKQGLKDCDTFITLSSVKSEAKTKEGENMSRRFCLGFDLDKKDFKGKFETIQEFTNHFKVTTGGLFIHYVIDSGHGYHIYIGIEETTDIARVTSITRRFAVLCGADIANISQAQSLRLPGTLNHKDKESPLSVNIVSAYTNDNKYRRYTLDFLESKLKKLEKATGIGRPVTRKKSITRKFRGMYPCVAKMLETGVPKGERNKCLGRIVSYFRDCAKVPQSEALEIVLSWNETCNSLCVAEDAKSDDEVIKDFNRYWKPKDNKEYSLLGCLSDRNSFSSILVKYCDEARCPKCRRGPTEDSTQFYILDGRYLTDDCLRTLKGYAYVILKVLIESKKAYKVSELITLTGLSEQKVSRSMKALLELNLITKSATGVAVYKAKNYTKSKQFVTLPVKLFELLGTGEISQQELKLYITIRRNAYLGVKCTYEALGKVLILDKHHVYTVVKHRMVDHGLLEIEHKPTGTYVQIGSTNVEKSFNYYRFPLEIQDT</sequence>
<dbReference type="AlphaFoldDB" id="A0A7Y0EG12"/>
<dbReference type="EMBL" id="JABBNI010000014">
    <property type="protein sequence ID" value="NMM62737.1"/>
    <property type="molecule type" value="Genomic_DNA"/>
</dbReference>
<dbReference type="RefSeq" id="WP_169297336.1">
    <property type="nucleotide sequence ID" value="NZ_JABBNI010000014.1"/>
</dbReference>
<protein>
    <submittedName>
        <fullName evidence="1">Uncharacterized protein</fullName>
    </submittedName>
</protein>
<proteinExistence type="predicted"/>
<accession>A0A7Y0EG12</accession>